<evidence type="ECO:0000313" key="6">
    <source>
        <dbReference type="Proteomes" id="UP001314263"/>
    </source>
</evidence>
<accession>A0AAV1IMH6</accession>
<dbReference type="PROSITE" id="PS50157">
    <property type="entry name" value="ZINC_FINGER_C2H2_2"/>
    <property type="match status" value="1"/>
</dbReference>
<keyword evidence="3" id="KW-0812">Transmembrane</keyword>
<keyword evidence="3" id="KW-1133">Transmembrane helix</keyword>
<organism evidence="5 6">
    <name type="scientific">Coccomyxa viridis</name>
    <dbReference type="NCBI Taxonomy" id="1274662"/>
    <lineage>
        <taxon>Eukaryota</taxon>
        <taxon>Viridiplantae</taxon>
        <taxon>Chlorophyta</taxon>
        <taxon>core chlorophytes</taxon>
        <taxon>Trebouxiophyceae</taxon>
        <taxon>Trebouxiophyceae incertae sedis</taxon>
        <taxon>Coccomyxaceae</taxon>
        <taxon>Coccomyxa</taxon>
    </lineage>
</organism>
<feature type="compositionally biased region" description="Low complexity" evidence="2">
    <location>
        <begin position="79"/>
        <end position="93"/>
    </location>
</feature>
<feature type="region of interest" description="Disordered" evidence="2">
    <location>
        <begin position="211"/>
        <end position="239"/>
    </location>
</feature>
<feature type="region of interest" description="Disordered" evidence="2">
    <location>
        <begin position="75"/>
        <end position="190"/>
    </location>
</feature>
<gene>
    <name evidence="5" type="ORF">CVIRNUC_010414</name>
</gene>
<reference evidence="5 6" key="1">
    <citation type="submission" date="2023-10" db="EMBL/GenBank/DDBJ databases">
        <authorList>
            <person name="Maclean D."/>
            <person name="Macfadyen A."/>
        </authorList>
    </citation>
    <scope>NUCLEOTIDE SEQUENCE [LARGE SCALE GENOMIC DNA]</scope>
</reference>
<keyword evidence="6" id="KW-1185">Reference proteome</keyword>
<keyword evidence="1" id="KW-0479">Metal-binding</keyword>
<dbReference type="InterPro" id="IPR013087">
    <property type="entry name" value="Znf_C2H2_type"/>
</dbReference>
<keyword evidence="1" id="KW-0863">Zinc-finger</keyword>
<feature type="domain" description="C2H2-type" evidence="4">
    <location>
        <begin position="41"/>
        <end position="71"/>
    </location>
</feature>
<keyword evidence="1" id="KW-0862">Zinc</keyword>
<evidence type="ECO:0000256" key="3">
    <source>
        <dbReference type="SAM" id="Phobius"/>
    </source>
</evidence>
<proteinExistence type="predicted"/>
<name>A0AAV1IMH6_9CHLO</name>
<evidence type="ECO:0000313" key="5">
    <source>
        <dbReference type="EMBL" id="CAK0787198.1"/>
    </source>
</evidence>
<keyword evidence="3" id="KW-0472">Membrane</keyword>
<protein>
    <recommendedName>
        <fullName evidence="4">C2H2-type domain-containing protein</fullName>
    </recommendedName>
</protein>
<evidence type="ECO:0000256" key="2">
    <source>
        <dbReference type="SAM" id="MobiDB-lite"/>
    </source>
</evidence>
<dbReference type="EMBL" id="CAUYUE010000016">
    <property type="protein sequence ID" value="CAK0787198.1"/>
    <property type="molecule type" value="Genomic_DNA"/>
</dbReference>
<feature type="transmembrane region" description="Helical" evidence="3">
    <location>
        <begin position="12"/>
        <end position="30"/>
    </location>
</feature>
<evidence type="ECO:0000256" key="1">
    <source>
        <dbReference type="PROSITE-ProRule" id="PRU00042"/>
    </source>
</evidence>
<feature type="compositionally biased region" description="Basic and acidic residues" evidence="2">
    <location>
        <begin position="142"/>
        <end position="151"/>
    </location>
</feature>
<dbReference type="GO" id="GO:0008270">
    <property type="term" value="F:zinc ion binding"/>
    <property type="evidence" value="ECO:0007669"/>
    <property type="project" value="UniProtKB-KW"/>
</dbReference>
<dbReference type="AlphaFoldDB" id="A0AAV1IMH6"/>
<sequence>MFSLYTMAQRRTGLFCQAATILVIFTTMMIELPHPIHVRTWHCTDCQSMFHARRAAVHHEQTGCSHHGRREAASLSYTGSPEASGAAAEGVSADGLEHASQAVGSPAGAGPTFIGSAPAGEPMEMCEEGGPGECEVSSGQHCADDILYSDRDDSEPENLPGLPPVAAGEALPPEDDEFLEEGVPPPEPSAEDIEDDFWNQWEVLLAAEDSEDEDAAHDGVPNEQDHEVSAPFGDTEGGEAPMGTLRFYLEHLDDPIHPGASVTLLQHCYIRMLEKLRAKTKDNYFDRDCRILKTAAGESEGNLHPPTLGMVRKILGTREAQQCERHVCPCDQHVYAFVEPGGYREHREDACPECATPRFDQVRRSRGVVYKPKKRFWYFGLGDVVRDRMFTDPVWCKLRGTARPTDAHDAMPPDMPEDFWHSSEFQRLDNSTGNILTDPAKHASVYDIGIDWGQPFHFRQWSSGFIALRCADLPYVFRSNRNFCHLLVIIPGPTEPANVEPYVEELFQDFKQHGPSGPGLKVVEHLKGEDGNVSKRELRHHVLLGGIYADTPAQRKMSKWRGHGAYNGCGHCGLLGKPGPHGRGMYFLGYEEKRAAGPFWFKRDLDGEEGGTWDSALCGDEEILISHDNQLARALFVEDDPTEANIRDLGCHGLSPAVRYLDYVDYNNLFVVPMCHALLYGVIKSFWKLLLTPPAAGEAAAWYYLPAQSRKIMSARAMDIKAPRDFNRPYRDIVDKHRQWTMEEWLHFVEAFSPYVVSPHPKAPHGQVLHDARLREMWPLLRDATLHHCRVTPGSDSATTRTAAHNKLFGYAKLVSQHFGIKACSYNLHLMVCRARRQEAERGQAGYELELWMENMVQLGKSTTKFRTTGCPEILLVNETLLLEALKKAPNKWDGLLDYNTLVYNDPGGPQDRGANLDSPFAENNTGFIGSGTWLRRTALHDAQVAAKTHIQDFVVDGWTAAACEQAAYTSYKVADIQGVEVVVSTSYALARSRVSYFVQVDYEGEGTYVARIEHYLKIVNRDNGSVLRLAIADLYKAEVIYGCSGQYLQVRRPQTHVSRRKYPIAVDDISCKLVFCDATQAKEDYRLNIWRFTTYSNTYVKRDANLA</sequence>
<comment type="caution">
    <text evidence="5">The sequence shown here is derived from an EMBL/GenBank/DDBJ whole genome shotgun (WGS) entry which is preliminary data.</text>
</comment>
<dbReference type="Proteomes" id="UP001314263">
    <property type="component" value="Unassembled WGS sequence"/>
</dbReference>
<evidence type="ECO:0000259" key="4">
    <source>
        <dbReference type="PROSITE" id="PS50157"/>
    </source>
</evidence>